<dbReference type="Pfam" id="PF08423">
    <property type="entry name" value="Rad51"/>
    <property type="match status" value="1"/>
</dbReference>
<gene>
    <name evidence="2" type="ORF">HAPAU_37240</name>
</gene>
<organism evidence="2 3">
    <name type="scientific">Halalkalicoccus paucihalophilus</name>
    <dbReference type="NCBI Taxonomy" id="1008153"/>
    <lineage>
        <taxon>Archaea</taxon>
        <taxon>Methanobacteriati</taxon>
        <taxon>Methanobacteriota</taxon>
        <taxon>Stenosarchaea group</taxon>
        <taxon>Halobacteria</taxon>
        <taxon>Halobacteriales</taxon>
        <taxon>Halococcaceae</taxon>
        <taxon>Halalkalicoccus</taxon>
    </lineage>
</organism>
<dbReference type="PATRIC" id="fig|1008153.3.peg.3963"/>
<dbReference type="OrthoDB" id="359367at2157"/>
<keyword evidence="3" id="KW-1185">Reference proteome</keyword>
<reference evidence="2 3" key="1">
    <citation type="submission" date="2016-02" db="EMBL/GenBank/DDBJ databases">
        <title>Genome sequence of Halalkalicoccus paucihalophilus DSM 24557.</title>
        <authorList>
            <person name="Poehlein A."/>
            <person name="Daniel R."/>
        </authorList>
    </citation>
    <scope>NUCLEOTIDE SEQUENCE [LARGE SCALE GENOMIC DNA]</scope>
    <source>
        <strain evidence="2 3">DSM 24557</strain>
    </source>
</reference>
<dbReference type="InterPro" id="IPR013632">
    <property type="entry name" value="Rad51_C"/>
</dbReference>
<evidence type="ECO:0000259" key="1">
    <source>
        <dbReference type="Pfam" id="PF08423"/>
    </source>
</evidence>
<proteinExistence type="predicted"/>
<sequence>MESNRSNRIPELPSLSDGVYLLEIESVRGPLHTLVLDHILTTRGPAYWIDTHGHATTQPLARLAPDPHVLDRICVARGFTAFQHYALTETLSTVVNSTASLIVCPAIDGLYRADGLREDDRQAMLVRALAMLSAVAREYDLSVMLTRTREDTFSEPVANAAGDLIKCEQTRLGPRFYSGGFETLVYPLGNGQLQTTLAFWMRILEARQPVYDAAQVGPQSSEVPANGSY</sequence>
<dbReference type="EMBL" id="LTAZ01000015">
    <property type="protein sequence ID" value="KYH24253.1"/>
    <property type="molecule type" value="Genomic_DNA"/>
</dbReference>
<protein>
    <submittedName>
        <fullName evidence="2">DNA repair and recombination protein RadB</fullName>
    </submittedName>
</protein>
<feature type="domain" description="Rad51-like C-terminal" evidence="1">
    <location>
        <begin position="43"/>
        <end position="148"/>
    </location>
</feature>
<dbReference type="AlphaFoldDB" id="A0A151A9G9"/>
<comment type="caution">
    <text evidence="2">The sequence shown here is derived from an EMBL/GenBank/DDBJ whole genome shotgun (WGS) entry which is preliminary data.</text>
</comment>
<evidence type="ECO:0000313" key="2">
    <source>
        <dbReference type="EMBL" id="KYH24253.1"/>
    </source>
</evidence>
<dbReference type="RefSeq" id="WP_066385307.1">
    <property type="nucleotide sequence ID" value="NZ_LTAZ01000015.1"/>
</dbReference>
<name>A0A151A9G9_9EURY</name>
<dbReference type="Gene3D" id="3.40.50.300">
    <property type="entry name" value="P-loop containing nucleotide triphosphate hydrolases"/>
    <property type="match status" value="1"/>
</dbReference>
<dbReference type="InterPro" id="IPR027417">
    <property type="entry name" value="P-loop_NTPase"/>
</dbReference>
<accession>A0A151A9G9</accession>
<dbReference type="Proteomes" id="UP000075321">
    <property type="component" value="Unassembled WGS sequence"/>
</dbReference>
<evidence type="ECO:0000313" key="3">
    <source>
        <dbReference type="Proteomes" id="UP000075321"/>
    </source>
</evidence>